<dbReference type="AlphaFoldDB" id="A0A5B9QP85"/>
<evidence type="ECO:0000313" key="3">
    <source>
        <dbReference type="Proteomes" id="UP000323917"/>
    </source>
</evidence>
<evidence type="ECO:0008006" key="4">
    <source>
        <dbReference type="Google" id="ProtNLM"/>
    </source>
</evidence>
<keyword evidence="1" id="KW-0472">Membrane</keyword>
<protein>
    <recommendedName>
        <fullName evidence="4">Ferric reductase like transmembrane component</fullName>
    </recommendedName>
</protein>
<keyword evidence="1" id="KW-0812">Transmembrane</keyword>
<keyword evidence="3" id="KW-1185">Reference proteome</keyword>
<dbReference type="RefSeq" id="WP_148074265.1">
    <property type="nucleotide sequence ID" value="NZ_CP042913.1"/>
</dbReference>
<dbReference type="EMBL" id="CP042913">
    <property type="protein sequence ID" value="QEG35803.1"/>
    <property type="molecule type" value="Genomic_DNA"/>
</dbReference>
<accession>A0A5B9QP85</accession>
<dbReference type="OrthoDB" id="128751at2"/>
<evidence type="ECO:0000313" key="2">
    <source>
        <dbReference type="EMBL" id="QEG35803.1"/>
    </source>
</evidence>
<proteinExistence type="predicted"/>
<dbReference type="Proteomes" id="UP000323917">
    <property type="component" value="Chromosome"/>
</dbReference>
<feature type="transmembrane region" description="Helical" evidence="1">
    <location>
        <begin position="77"/>
        <end position="97"/>
    </location>
</feature>
<feature type="transmembrane region" description="Helical" evidence="1">
    <location>
        <begin position="35"/>
        <end position="57"/>
    </location>
</feature>
<feature type="transmembrane region" description="Helical" evidence="1">
    <location>
        <begin position="225"/>
        <end position="248"/>
    </location>
</feature>
<evidence type="ECO:0000256" key="1">
    <source>
        <dbReference type="SAM" id="Phobius"/>
    </source>
</evidence>
<reference evidence="2 3" key="1">
    <citation type="submission" date="2019-08" db="EMBL/GenBank/DDBJ databases">
        <title>Deep-cultivation of Planctomycetes and their phenomic and genomic characterization uncovers novel biology.</title>
        <authorList>
            <person name="Wiegand S."/>
            <person name="Jogler M."/>
            <person name="Boedeker C."/>
            <person name="Pinto D."/>
            <person name="Vollmers J."/>
            <person name="Rivas-Marin E."/>
            <person name="Kohn T."/>
            <person name="Peeters S.H."/>
            <person name="Heuer A."/>
            <person name="Rast P."/>
            <person name="Oberbeckmann S."/>
            <person name="Bunk B."/>
            <person name="Jeske O."/>
            <person name="Meyerdierks A."/>
            <person name="Storesund J.E."/>
            <person name="Kallscheuer N."/>
            <person name="Luecker S."/>
            <person name="Lage O.M."/>
            <person name="Pohl T."/>
            <person name="Merkel B.J."/>
            <person name="Hornburger P."/>
            <person name="Mueller R.-W."/>
            <person name="Bruemmer F."/>
            <person name="Labrenz M."/>
            <person name="Spormann A.M."/>
            <person name="Op den Camp H."/>
            <person name="Overmann J."/>
            <person name="Amann R."/>
            <person name="Jetten M.S.M."/>
            <person name="Mascher T."/>
            <person name="Medema M.H."/>
            <person name="Devos D.P."/>
            <person name="Kaster A.-K."/>
            <person name="Ovreas L."/>
            <person name="Rohde M."/>
            <person name="Galperin M.Y."/>
            <person name="Jogler C."/>
        </authorList>
    </citation>
    <scope>NUCLEOTIDE SEQUENCE [LARGE SCALE GENOMIC DNA]</scope>
    <source>
        <strain evidence="2 3">Pr1d</strain>
    </source>
</reference>
<feature type="transmembrane region" description="Helical" evidence="1">
    <location>
        <begin position="7"/>
        <end position="23"/>
    </location>
</feature>
<keyword evidence="1" id="KW-1133">Transmembrane helix</keyword>
<dbReference type="KEGG" id="bgok:Pr1d_31090"/>
<feature type="transmembrane region" description="Helical" evidence="1">
    <location>
        <begin position="103"/>
        <end position="125"/>
    </location>
</feature>
<name>A0A5B9QP85_9BACT</name>
<organism evidence="2 3">
    <name type="scientific">Bythopirellula goksoeyrii</name>
    <dbReference type="NCBI Taxonomy" id="1400387"/>
    <lineage>
        <taxon>Bacteria</taxon>
        <taxon>Pseudomonadati</taxon>
        <taxon>Planctomycetota</taxon>
        <taxon>Planctomycetia</taxon>
        <taxon>Pirellulales</taxon>
        <taxon>Lacipirellulaceae</taxon>
        <taxon>Bythopirellula</taxon>
    </lineage>
</organism>
<gene>
    <name evidence="2" type="ORF">Pr1d_31090</name>
</gene>
<sequence length="256" mass="29044">MKERERILVTALVVLMLITWLGFPFHESPRFAGSLWGGVFGVTGALLMLAPLAYMIVKRVKPLKQYTTKFVSKRTLLAWHIYAGVLGPILVVIHSGHKYESPLGIALTAMTLLVVLSGFVGRYLMQQFSQEIREKKTLLDGLKAIYDQIRTKLVTQHQPALAIQPFTGFFSRLTASFFLSENSADFSSSAETPSPREMVRLAESIADVEYAIDTHGKFKTWFGKWLKFHIVISFILYGLLILHVWTAIHFGLRWVR</sequence>